<keyword evidence="2 7" id="KW-0812">Transmembrane</keyword>
<organism evidence="8 9">
    <name type="scientific">Phototrophicus methaneseepsis</name>
    <dbReference type="NCBI Taxonomy" id="2710758"/>
    <lineage>
        <taxon>Bacteria</taxon>
        <taxon>Bacillati</taxon>
        <taxon>Chloroflexota</taxon>
        <taxon>Candidatus Thermofontia</taxon>
        <taxon>Phototrophicales</taxon>
        <taxon>Phototrophicaceae</taxon>
        <taxon>Phototrophicus</taxon>
    </lineage>
</organism>
<keyword evidence="6 7" id="KW-0961">Cell wall biogenesis/degradation</keyword>
<dbReference type="GO" id="GO:0008932">
    <property type="term" value="F:lytic endotransglycosylase activity"/>
    <property type="evidence" value="ECO:0007669"/>
    <property type="project" value="UniProtKB-UniRule"/>
</dbReference>
<dbReference type="InterPro" id="IPR003770">
    <property type="entry name" value="MLTG-like"/>
</dbReference>
<feature type="site" description="Important for catalytic activity" evidence="7">
    <location>
        <position position="251"/>
    </location>
</feature>
<dbReference type="Gene3D" id="3.30.1490.480">
    <property type="entry name" value="Endolytic murein transglycosylase"/>
    <property type="match status" value="1"/>
</dbReference>
<reference evidence="8 9" key="1">
    <citation type="submission" date="2020-02" db="EMBL/GenBank/DDBJ databases">
        <authorList>
            <person name="Zheng R.K."/>
            <person name="Sun C.M."/>
        </authorList>
    </citation>
    <scope>NUCLEOTIDE SEQUENCE [LARGE SCALE GENOMIC DNA]</scope>
    <source>
        <strain evidence="9">rifampicinis</strain>
    </source>
</reference>
<dbReference type="GO" id="GO:0005886">
    <property type="term" value="C:plasma membrane"/>
    <property type="evidence" value="ECO:0007669"/>
    <property type="project" value="UniProtKB-SubCell"/>
</dbReference>
<evidence type="ECO:0000256" key="6">
    <source>
        <dbReference type="ARBA" id="ARBA00023316"/>
    </source>
</evidence>
<dbReference type="GO" id="GO:0071555">
    <property type="term" value="P:cell wall organization"/>
    <property type="evidence" value="ECO:0007669"/>
    <property type="project" value="UniProtKB-KW"/>
</dbReference>
<dbReference type="HAMAP" id="MF_02065">
    <property type="entry name" value="MltG"/>
    <property type="match status" value="1"/>
</dbReference>
<proteinExistence type="inferred from homology"/>
<dbReference type="PANTHER" id="PTHR30518:SF2">
    <property type="entry name" value="ENDOLYTIC MUREIN TRANSGLYCOSYLASE"/>
    <property type="match status" value="1"/>
</dbReference>
<dbReference type="GO" id="GO:0009252">
    <property type="term" value="P:peptidoglycan biosynthetic process"/>
    <property type="evidence" value="ECO:0007669"/>
    <property type="project" value="UniProtKB-UniRule"/>
</dbReference>
<comment type="similarity">
    <text evidence="7">Belongs to the transglycosylase MltG family.</text>
</comment>
<dbReference type="PANTHER" id="PTHR30518">
    <property type="entry name" value="ENDOLYTIC MUREIN TRANSGLYCOSYLASE"/>
    <property type="match status" value="1"/>
</dbReference>
<accession>A0A7S8ICU6</accession>
<evidence type="ECO:0000256" key="1">
    <source>
        <dbReference type="ARBA" id="ARBA00022475"/>
    </source>
</evidence>
<dbReference type="AlphaFoldDB" id="A0A7S8ICU6"/>
<evidence type="ECO:0000256" key="5">
    <source>
        <dbReference type="ARBA" id="ARBA00023239"/>
    </source>
</evidence>
<sequence>MAKALRIFVLLFILFIIGLGIAAVALFVASDGNPVRFVQTELIRLSLASRQDELDRPIGTDNTPQRFTINSGDSPGTVAQALYLQNLIRDASLFVDYLRVEGLDTELEAGTYFLDQTQTIPDIAYTLIDSRNSSITFRIFEGARIEEVAESIDANGLFGFTGQEFMLVAQRGFVDLPEFAARYGIPTSATLEGYLYPETYILPPAITATGLRDTLLSTFSTAVDGQRLADANAQGWTMHEIVTLASIVEREAVWNEENPIIASVYRNRLEIGQTLDADPTVQYGLQNSRGTWWPNITQADYRNVQSPYNTYINGGLPPGPIASPSLSAIEGVIYPTETDYYYFQAQCNGSGYHNFTQTYEQHLQNSC</sequence>
<gene>
    <name evidence="7 8" type="primary">mltG</name>
    <name evidence="8" type="ORF">G4Y79_14365</name>
</gene>
<keyword evidence="3 7" id="KW-1133">Transmembrane helix</keyword>
<evidence type="ECO:0000256" key="7">
    <source>
        <dbReference type="HAMAP-Rule" id="MF_02065"/>
    </source>
</evidence>
<dbReference type="Proteomes" id="UP000594468">
    <property type="component" value="Chromosome"/>
</dbReference>
<comment type="subcellular location">
    <subcellularLocation>
        <location evidence="7">Cell membrane</location>
        <topology evidence="7">Single-pass membrane protein</topology>
    </subcellularLocation>
</comment>
<protein>
    <recommendedName>
        <fullName evidence="7">Endolytic murein transglycosylase</fullName>
        <ecNumber evidence="7">4.2.2.29</ecNumber>
    </recommendedName>
    <alternativeName>
        <fullName evidence="7">Peptidoglycan lytic transglycosylase</fullName>
    </alternativeName>
    <alternativeName>
        <fullName evidence="7">Peptidoglycan polymerization terminase</fullName>
    </alternativeName>
</protein>
<evidence type="ECO:0000256" key="2">
    <source>
        <dbReference type="ARBA" id="ARBA00022692"/>
    </source>
</evidence>
<dbReference type="CDD" id="cd08010">
    <property type="entry name" value="MltG_like"/>
    <property type="match status" value="1"/>
</dbReference>
<feature type="transmembrane region" description="Helical" evidence="7">
    <location>
        <begin position="7"/>
        <end position="29"/>
    </location>
</feature>
<evidence type="ECO:0000313" key="9">
    <source>
        <dbReference type="Proteomes" id="UP000594468"/>
    </source>
</evidence>
<dbReference type="EC" id="4.2.2.29" evidence="7"/>
<dbReference type="EMBL" id="CP062983">
    <property type="protein sequence ID" value="QPC80892.1"/>
    <property type="molecule type" value="Genomic_DNA"/>
</dbReference>
<dbReference type="Pfam" id="PF02618">
    <property type="entry name" value="YceG"/>
    <property type="match status" value="1"/>
</dbReference>
<keyword evidence="4 7" id="KW-0472">Membrane</keyword>
<keyword evidence="1 7" id="KW-1003">Cell membrane</keyword>
<name>A0A7S8ICU6_9CHLR</name>
<evidence type="ECO:0000256" key="4">
    <source>
        <dbReference type="ARBA" id="ARBA00023136"/>
    </source>
</evidence>
<keyword evidence="9" id="KW-1185">Reference proteome</keyword>
<dbReference type="NCBIfam" id="TIGR00247">
    <property type="entry name" value="endolytic transglycosylase MltG"/>
    <property type="match status" value="1"/>
</dbReference>
<comment type="function">
    <text evidence="7">Functions as a peptidoglycan terminase that cleaves nascent peptidoglycan strands endolytically to terminate their elongation.</text>
</comment>
<evidence type="ECO:0000256" key="3">
    <source>
        <dbReference type="ARBA" id="ARBA00022989"/>
    </source>
</evidence>
<keyword evidence="5 7" id="KW-0456">Lyase</keyword>
<dbReference type="KEGG" id="pmet:G4Y79_14365"/>
<dbReference type="RefSeq" id="WP_195168967.1">
    <property type="nucleotide sequence ID" value="NZ_CP062983.1"/>
</dbReference>
<evidence type="ECO:0000313" key="8">
    <source>
        <dbReference type="EMBL" id="QPC80892.1"/>
    </source>
</evidence>
<comment type="catalytic activity">
    <reaction evidence="7">
        <text>a peptidoglycan chain = a peptidoglycan chain with N-acetyl-1,6-anhydromuramyl-[peptide] at the reducing end + a peptidoglycan chain with N-acetylglucosamine at the non-reducing end.</text>
        <dbReference type="EC" id="4.2.2.29"/>
    </reaction>
</comment>